<keyword evidence="3" id="KW-1185">Reference proteome</keyword>
<feature type="compositionally biased region" description="Low complexity" evidence="1">
    <location>
        <begin position="315"/>
        <end position="324"/>
    </location>
</feature>
<evidence type="ECO:0000313" key="3">
    <source>
        <dbReference type="Proteomes" id="UP000041254"/>
    </source>
</evidence>
<reference evidence="2 3" key="1">
    <citation type="submission" date="2014-11" db="EMBL/GenBank/DDBJ databases">
        <authorList>
            <person name="Zhu J."/>
            <person name="Qi W."/>
            <person name="Song R."/>
        </authorList>
    </citation>
    <scope>NUCLEOTIDE SEQUENCE [LARGE SCALE GENOMIC DNA]</scope>
</reference>
<evidence type="ECO:0000313" key="2">
    <source>
        <dbReference type="EMBL" id="CEM24707.1"/>
    </source>
</evidence>
<evidence type="ECO:0000256" key="1">
    <source>
        <dbReference type="SAM" id="MobiDB-lite"/>
    </source>
</evidence>
<feature type="compositionally biased region" description="Basic and acidic residues" evidence="1">
    <location>
        <begin position="100"/>
        <end position="112"/>
    </location>
</feature>
<proteinExistence type="predicted"/>
<gene>
    <name evidence="2" type="ORF">Vbra_6160</name>
</gene>
<feature type="region of interest" description="Disordered" evidence="1">
    <location>
        <begin position="31"/>
        <end position="112"/>
    </location>
</feature>
<protein>
    <submittedName>
        <fullName evidence="2">Uncharacterized protein</fullName>
    </submittedName>
</protein>
<dbReference type="EMBL" id="CDMY01000588">
    <property type="protein sequence ID" value="CEM24707.1"/>
    <property type="molecule type" value="Genomic_DNA"/>
</dbReference>
<name>A0A0G4G7W0_VITBC</name>
<feature type="region of interest" description="Disordered" evidence="1">
    <location>
        <begin position="172"/>
        <end position="199"/>
    </location>
</feature>
<accession>A0A0G4G7W0</accession>
<dbReference type="Proteomes" id="UP000041254">
    <property type="component" value="Unassembled WGS sequence"/>
</dbReference>
<dbReference type="AlphaFoldDB" id="A0A0G4G7W0"/>
<organism evidence="2 3">
    <name type="scientific">Vitrella brassicaformis (strain CCMP3155)</name>
    <dbReference type="NCBI Taxonomy" id="1169540"/>
    <lineage>
        <taxon>Eukaryota</taxon>
        <taxon>Sar</taxon>
        <taxon>Alveolata</taxon>
        <taxon>Colpodellida</taxon>
        <taxon>Vitrellaceae</taxon>
        <taxon>Vitrella</taxon>
    </lineage>
</organism>
<feature type="compositionally biased region" description="Low complexity" evidence="1">
    <location>
        <begin position="420"/>
        <end position="435"/>
    </location>
</feature>
<sequence length="636" mass="70936">MESLSSCAFSASTTRAISLREFSDVLMYYGGSDETERQPFPMPRRSSITQRRASYAKAGVQGTPAVTLRIPEGAVPERSSHESSSRPASSHSRLGKKRKTAEQRERERRAEELAKRGVELELANLQQRWKEVESSIRYMPHSDLAELHLYFWPSTYTFTGNLPSARVRRPELAMKQSGSRRKGQDESPQTRNPYARRRGGMDVDIDLDFRNKQIGRHQSALIGRLAELSTKNKPTGTPTVLSSLRACIQNFKALVQKQMLRSGIPSEREMRRRRSRSLSRFLDIRAQRRSLTGPPAIRTRGAGDGGPAAGVERQSSSSSATSRSNKPITRLRAALTDGPFAALKQSRIFADEEQDNGRKGVAELVDGDMEEDAFLWGPPEDQEPDEEMEERKKEILRDALTIFLASKLRRKLKKRETDTAAAADSKSQPAAKAPAGLPSRLMPYNLVHSDVSGHQGEEEAWERQLDEALRLMRLRPQQSAAMLQKRSKTQDLFQLLMSSDSLLECQADVDTETASPLEVAQVSVSQALASITRDLRSKSIPETRPADSKLARQRDDVGLRSCKALSRSATRSSLAHGLEQPGAPEELPRRLSPPAKRRQTAPAVQHRTVRGQEGLKSALLMMAHVPDDIQRLVQPS</sequence>
<feature type="region of interest" description="Disordered" evidence="1">
    <location>
        <begin position="418"/>
        <end position="437"/>
    </location>
</feature>
<dbReference type="VEuPathDB" id="CryptoDB:Vbra_6160"/>
<feature type="region of interest" description="Disordered" evidence="1">
    <location>
        <begin position="568"/>
        <end position="612"/>
    </location>
</feature>
<dbReference type="InParanoid" id="A0A0G4G7W0"/>
<feature type="region of interest" description="Disordered" evidence="1">
    <location>
        <begin position="289"/>
        <end position="328"/>
    </location>
</feature>